<dbReference type="Gene3D" id="1.10.630.10">
    <property type="entry name" value="Cytochrome P450"/>
    <property type="match status" value="1"/>
</dbReference>
<evidence type="ECO:0000256" key="3">
    <source>
        <dbReference type="ARBA" id="ARBA00022617"/>
    </source>
</evidence>
<evidence type="ECO:0000256" key="7">
    <source>
        <dbReference type="ARBA" id="ARBA00023002"/>
    </source>
</evidence>
<dbReference type="EC" id="1.14.13.116" evidence="13"/>
<keyword evidence="9 12" id="KW-0503">Monooxygenase</keyword>
<accession>A0A6M3TY96</accession>
<evidence type="ECO:0000256" key="9">
    <source>
        <dbReference type="ARBA" id="ARBA00023033"/>
    </source>
</evidence>
<evidence type="ECO:0000256" key="1">
    <source>
        <dbReference type="ARBA" id="ARBA00004370"/>
    </source>
</evidence>
<dbReference type="PROSITE" id="PS00086">
    <property type="entry name" value="CYTOCHROME_P450"/>
    <property type="match status" value="1"/>
</dbReference>
<keyword evidence="4" id="KW-0812">Transmembrane</keyword>
<comment type="cofactor">
    <cofactor evidence="11">
        <name>heme</name>
        <dbReference type="ChEBI" id="CHEBI:30413"/>
    </cofactor>
</comment>
<evidence type="ECO:0000313" key="13">
    <source>
        <dbReference type="EMBL" id="QJE38068.1"/>
    </source>
</evidence>
<keyword evidence="8 11" id="KW-0408">Iron</keyword>
<evidence type="ECO:0000256" key="6">
    <source>
        <dbReference type="ARBA" id="ARBA00022989"/>
    </source>
</evidence>
<dbReference type="GO" id="GO:0016705">
    <property type="term" value="F:oxidoreductase activity, acting on paired donors, with incorporation or reduction of molecular oxygen"/>
    <property type="evidence" value="ECO:0007669"/>
    <property type="project" value="InterPro"/>
</dbReference>
<name>A0A6M3TY96_LITER</name>
<evidence type="ECO:0000256" key="10">
    <source>
        <dbReference type="ARBA" id="ARBA00023136"/>
    </source>
</evidence>
<evidence type="ECO:0000256" key="4">
    <source>
        <dbReference type="ARBA" id="ARBA00022692"/>
    </source>
</evidence>
<dbReference type="PRINTS" id="PR00463">
    <property type="entry name" value="EP450I"/>
</dbReference>
<dbReference type="GO" id="GO:0020037">
    <property type="term" value="F:heme binding"/>
    <property type="evidence" value="ECO:0007669"/>
    <property type="project" value="InterPro"/>
</dbReference>
<sequence>MEYTTILLGVFIAYVIFKALTRKSKNLPPGPHVLPIIGNLHLVGSIPHKSILKLAEKYGPIMSLQFGQIPTIVVSSPSMAKEILQKQDISFAGKRIPDALNAHNHWQFSVVWLPANSLWRTLRKILTSNIFTNNRLEASQHLRSQKVRDLVEYCKKSGEKGEAVEIGQAAYRTSLNLLSSTIFSKDLADYYSETGAPREFKDAIWNILVESVKPNLADFFPILSMFDLQGIKQRASVHFGKGLKIMESLVNERLEHREVHGATHNDILDIFLNYCDEHPEEIDRHRVKHTILDLFIAGTDTTSSVTEWTMAELIKNPHVMKKAKDELSQVIGKGKSLEESDVARLPYLRCIMKEALRKHPPGPFLFPRRPEEDVEVAGYTIPKGSQVLVSIYALGRDPESWKDPLTFNPERFLDSELDFRGNHFEMLPFGAGRRSCPGLPMAVRMVPLILGSLINSFDWQLDGGMKPEDLSMEEKVGLTAQLAHSLKIVPTPVKEE</sequence>
<dbReference type="PANTHER" id="PTHR47950">
    <property type="entry name" value="CYTOCHROME P450, FAMILY 76, SUBFAMILY C, POLYPEPTIDE 5-RELATED"/>
    <property type="match status" value="1"/>
</dbReference>
<dbReference type="InterPro" id="IPR017972">
    <property type="entry name" value="Cyt_P450_CS"/>
</dbReference>
<evidence type="ECO:0000256" key="5">
    <source>
        <dbReference type="ARBA" id="ARBA00022723"/>
    </source>
</evidence>
<dbReference type="SUPFAM" id="SSF48264">
    <property type="entry name" value="Cytochrome P450"/>
    <property type="match status" value="1"/>
</dbReference>
<protein>
    <submittedName>
        <fullName evidence="13">Geranylhydroquinone 3''-hydroxylase</fullName>
        <ecNumber evidence="13">1.14.13.116</ecNumber>
    </submittedName>
</protein>
<evidence type="ECO:0000256" key="2">
    <source>
        <dbReference type="ARBA" id="ARBA00010617"/>
    </source>
</evidence>
<dbReference type="InterPro" id="IPR002401">
    <property type="entry name" value="Cyt_P450_E_grp-I"/>
</dbReference>
<dbReference type="GO" id="GO:0005506">
    <property type="term" value="F:iron ion binding"/>
    <property type="evidence" value="ECO:0007669"/>
    <property type="project" value="InterPro"/>
</dbReference>
<dbReference type="InterPro" id="IPR001128">
    <property type="entry name" value="Cyt_P450"/>
</dbReference>
<dbReference type="GO" id="GO:0004497">
    <property type="term" value="F:monooxygenase activity"/>
    <property type="evidence" value="ECO:0007669"/>
    <property type="project" value="UniProtKB-KW"/>
</dbReference>
<dbReference type="FunFam" id="1.10.630.10:FF:000007">
    <property type="entry name" value="Cytochrome P450 76C4"/>
    <property type="match status" value="1"/>
</dbReference>
<comment type="similarity">
    <text evidence="2 12">Belongs to the cytochrome P450 family.</text>
</comment>
<feature type="binding site" description="axial binding residue" evidence="11">
    <location>
        <position position="436"/>
    </location>
    <ligand>
        <name>heme</name>
        <dbReference type="ChEBI" id="CHEBI:30413"/>
    </ligand>
    <ligandPart>
        <name>Fe</name>
        <dbReference type="ChEBI" id="CHEBI:18248"/>
    </ligandPart>
</feature>
<dbReference type="InterPro" id="IPR036396">
    <property type="entry name" value="Cyt_P450_sf"/>
</dbReference>
<keyword evidence="7 12" id="KW-0560">Oxidoreductase</keyword>
<gene>
    <name evidence="13" type="primary">GHQ3''H2</name>
</gene>
<proteinExistence type="evidence at transcript level"/>
<keyword evidence="3 11" id="KW-0349">Heme</keyword>
<dbReference type="EMBL" id="MN056184">
    <property type="protein sequence ID" value="QJE38068.1"/>
    <property type="molecule type" value="mRNA"/>
</dbReference>
<dbReference type="GO" id="GO:0016020">
    <property type="term" value="C:membrane"/>
    <property type="evidence" value="ECO:0007669"/>
    <property type="project" value="UniProtKB-SubCell"/>
</dbReference>
<evidence type="ECO:0000256" key="11">
    <source>
        <dbReference type="PIRSR" id="PIRSR602401-1"/>
    </source>
</evidence>
<dbReference type="AlphaFoldDB" id="A0A6M3TY96"/>
<evidence type="ECO:0000256" key="12">
    <source>
        <dbReference type="RuleBase" id="RU000461"/>
    </source>
</evidence>
<dbReference type="PANTHER" id="PTHR47950:SF4">
    <property type="entry name" value="GERANIOL 8-HYDROXYLASE-LIKE"/>
    <property type="match status" value="1"/>
</dbReference>
<keyword evidence="6" id="KW-1133">Transmembrane helix</keyword>
<dbReference type="Pfam" id="PF00067">
    <property type="entry name" value="p450"/>
    <property type="match status" value="1"/>
</dbReference>
<dbReference type="PRINTS" id="PR00385">
    <property type="entry name" value="P450"/>
</dbReference>
<evidence type="ECO:0000256" key="8">
    <source>
        <dbReference type="ARBA" id="ARBA00023004"/>
    </source>
</evidence>
<comment type="subcellular location">
    <subcellularLocation>
        <location evidence="1">Membrane</location>
    </subcellularLocation>
</comment>
<keyword evidence="5 11" id="KW-0479">Metal-binding</keyword>
<keyword evidence="10" id="KW-0472">Membrane</keyword>
<dbReference type="CDD" id="cd11073">
    <property type="entry name" value="CYP76-like"/>
    <property type="match status" value="1"/>
</dbReference>
<organism evidence="13">
    <name type="scientific">Lithospermum erythrorhizon</name>
    <name type="common">Purple gromwell</name>
    <name type="synonym">Lithospermum officinale var. erythrorhizon</name>
    <dbReference type="NCBI Taxonomy" id="34254"/>
    <lineage>
        <taxon>Eukaryota</taxon>
        <taxon>Viridiplantae</taxon>
        <taxon>Streptophyta</taxon>
        <taxon>Embryophyta</taxon>
        <taxon>Tracheophyta</taxon>
        <taxon>Spermatophyta</taxon>
        <taxon>Magnoliopsida</taxon>
        <taxon>eudicotyledons</taxon>
        <taxon>Gunneridae</taxon>
        <taxon>Pentapetalae</taxon>
        <taxon>asterids</taxon>
        <taxon>lamiids</taxon>
        <taxon>Boraginales</taxon>
        <taxon>Boraginaceae</taxon>
        <taxon>Boraginoideae</taxon>
        <taxon>Lithospermeae</taxon>
        <taxon>Lithospermum</taxon>
    </lineage>
</organism>
<reference evidence="13" key="1">
    <citation type="journal article" date="2020" name="Phytochemistry">
        <title>Potential role of two cytochrome P450s obtained from Lithospermum erythrorhizon in catalyzing the oxidation of geranylhydroquinone during Shikonin biosynthesis.</title>
        <authorList>
            <person name="Song W."/>
            <person name="Zhuang Y."/>
            <person name="Liu T."/>
        </authorList>
    </citation>
    <scope>NUCLEOTIDE SEQUENCE</scope>
</reference>